<dbReference type="Proteomes" id="UP001500689">
    <property type="component" value="Unassembled WGS sequence"/>
</dbReference>
<keyword evidence="6" id="KW-1185">Reference proteome</keyword>
<reference evidence="6" key="1">
    <citation type="journal article" date="2019" name="Int. J. Syst. Evol. Microbiol.">
        <title>The Global Catalogue of Microorganisms (GCM) 10K type strain sequencing project: providing services to taxonomists for standard genome sequencing and annotation.</title>
        <authorList>
            <consortium name="The Broad Institute Genomics Platform"/>
            <consortium name="The Broad Institute Genome Sequencing Center for Infectious Disease"/>
            <person name="Wu L."/>
            <person name="Ma J."/>
        </authorList>
    </citation>
    <scope>NUCLEOTIDE SEQUENCE [LARGE SCALE GENOMIC DNA]</scope>
    <source>
        <strain evidence="6">JCM 16898</strain>
    </source>
</reference>
<dbReference type="InterPro" id="IPR051448">
    <property type="entry name" value="CdaR-like_regulators"/>
</dbReference>
<feature type="domain" description="PucR C-terminal helix-turn-helix" evidence="2">
    <location>
        <begin position="375"/>
        <end position="431"/>
    </location>
</feature>
<evidence type="ECO:0000259" key="2">
    <source>
        <dbReference type="Pfam" id="PF13556"/>
    </source>
</evidence>
<feature type="domain" description="CdaR GGDEF-like" evidence="4">
    <location>
        <begin position="212"/>
        <end position="324"/>
    </location>
</feature>
<organism evidence="5 6">
    <name type="scientific">Amycolatopsis ultiminotia</name>
    <dbReference type="NCBI Taxonomy" id="543629"/>
    <lineage>
        <taxon>Bacteria</taxon>
        <taxon>Bacillati</taxon>
        <taxon>Actinomycetota</taxon>
        <taxon>Actinomycetes</taxon>
        <taxon>Pseudonocardiales</taxon>
        <taxon>Pseudonocardiaceae</taxon>
        <taxon>Amycolatopsis</taxon>
    </lineage>
</organism>
<name>A0ABP6V2B5_9PSEU</name>
<evidence type="ECO:0000259" key="4">
    <source>
        <dbReference type="Pfam" id="PF17853"/>
    </source>
</evidence>
<dbReference type="PANTHER" id="PTHR33744:SF1">
    <property type="entry name" value="DNA-BINDING TRANSCRIPTIONAL ACTIVATOR ADER"/>
    <property type="match status" value="1"/>
</dbReference>
<evidence type="ECO:0000313" key="6">
    <source>
        <dbReference type="Proteomes" id="UP001500689"/>
    </source>
</evidence>
<dbReference type="Pfam" id="PF13556">
    <property type="entry name" value="HTH_30"/>
    <property type="match status" value="1"/>
</dbReference>
<sequence length="449" mass="49418">MDAAEPAKPERDTGSAWLLELAPEDDELVEPLSDAPTRTLAATELGAGPVAWAIATARRAADHILELLPVFGGDLAAEQLLRRAVESTTIAVLRAFLSGDPETLWPGTEPADSTNSYVRRGIPMDSVIRGIHLCQETITASLLGEIDRRRRPITDAQHANELLFRCFDRFSANIAARYSLEAERWSQSRATIRAELIDKVLSGTAVDGKQISAALDYRLDGHHVACVAWLDSSHAQSGAQDELDAALDELDRRLGGGRSLRRWADLSTVHIWYEDPSGNIYRTLREITGSLLPSRRARMAIAGPDTGIEGFRSTHTRALSAARVASFSGHPAAWVTDYADVELVALITTDLDLARSFVRRMLGPLAHDDQRAAELRETLEVYLDVQRSITQAARRLHTHRNTVVYRIKKIEEVFGTDRLKHHSLELGVALRTTSSLGATVLFTEPSTTV</sequence>
<proteinExistence type="inferred from homology"/>
<evidence type="ECO:0000313" key="5">
    <source>
        <dbReference type="EMBL" id="GAA3527451.1"/>
    </source>
</evidence>
<dbReference type="InterPro" id="IPR041522">
    <property type="entry name" value="CdaR_GGDEF"/>
</dbReference>
<comment type="similarity">
    <text evidence="1">Belongs to the CdaR family.</text>
</comment>
<dbReference type="EMBL" id="BAAAZN010000001">
    <property type="protein sequence ID" value="GAA3527451.1"/>
    <property type="molecule type" value="Genomic_DNA"/>
</dbReference>
<dbReference type="Pfam" id="PF14361">
    <property type="entry name" value="RsbRD_N"/>
    <property type="match status" value="1"/>
</dbReference>
<comment type="caution">
    <text evidence="5">The sequence shown here is derived from an EMBL/GenBank/DDBJ whole genome shotgun (WGS) entry which is preliminary data.</text>
</comment>
<accession>A0ABP6V2B5</accession>
<feature type="domain" description="RsbT co-antagonist protein RsbRD N-terminal" evidence="3">
    <location>
        <begin position="56"/>
        <end position="191"/>
    </location>
</feature>
<dbReference type="PANTHER" id="PTHR33744">
    <property type="entry name" value="CARBOHYDRATE DIACID REGULATOR"/>
    <property type="match status" value="1"/>
</dbReference>
<dbReference type="Gene3D" id="1.10.10.2840">
    <property type="entry name" value="PucR C-terminal helix-turn-helix domain"/>
    <property type="match status" value="1"/>
</dbReference>
<gene>
    <name evidence="5" type="ORF">GCM10022222_08070</name>
</gene>
<protein>
    <submittedName>
        <fullName evidence="5">PucR family transcriptional regulator</fullName>
    </submittedName>
</protein>
<evidence type="ECO:0000259" key="3">
    <source>
        <dbReference type="Pfam" id="PF14361"/>
    </source>
</evidence>
<evidence type="ECO:0000256" key="1">
    <source>
        <dbReference type="ARBA" id="ARBA00006754"/>
    </source>
</evidence>
<dbReference type="InterPro" id="IPR025751">
    <property type="entry name" value="RsbRD_N_dom"/>
</dbReference>
<dbReference type="InterPro" id="IPR025736">
    <property type="entry name" value="PucR_C-HTH_dom"/>
</dbReference>
<dbReference type="Pfam" id="PF17853">
    <property type="entry name" value="GGDEF_2"/>
    <property type="match status" value="1"/>
</dbReference>
<dbReference type="RefSeq" id="WP_344855347.1">
    <property type="nucleotide sequence ID" value="NZ_BAAAZN010000001.1"/>
</dbReference>
<dbReference type="InterPro" id="IPR042070">
    <property type="entry name" value="PucR_C-HTH_sf"/>
</dbReference>